<reference evidence="1 2" key="1">
    <citation type="submission" date="2019-06" db="EMBL/GenBank/DDBJ databases">
        <title>WGS assembly of Gossypium darwinii.</title>
        <authorList>
            <person name="Chen Z.J."/>
            <person name="Sreedasyam A."/>
            <person name="Ando A."/>
            <person name="Song Q."/>
            <person name="De L."/>
            <person name="Hulse-Kemp A."/>
            <person name="Ding M."/>
            <person name="Ye W."/>
            <person name="Kirkbride R."/>
            <person name="Jenkins J."/>
            <person name="Plott C."/>
            <person name="Lovell J."/>
            <person name="Lin Y.-M."/>
            <person name="Vaughn R."/>
            <person name="Liu B."/>
            <person name="Li W."/>
            <person name="Simpson S."/>
            <person name="Scheffler B."/>
            <person name="Saski C."/>
            <person name="Grover C."/>
            <person name="Hu G."/>
            <person name="Conover J."/>
            <person name="Carlson J."/>
            <person name="Shu S."/>
            <person name="Boston L."/>
            <person name="Williams M."/>
            <person name="Peterson D."/>
            <person name="Mcgee K."/>
            <person name="Jones D."/>
            <person name="Wendel J."/>
            <person name="Stelly D."/>
            <person name="Grimwood J."/>
            <person name="Schmutz J."/>
        </authorList>
    </citation>
    <scope>NUCLEOTIDE SEQUENCE [LARGE SCALE GENOMIC DNA]</scope>
    <source>
        <strain evidence="1">1808015.09</strain>
    </source>
</reference>
<accession>A0A5D2FQL0</accession>
<organism evidence="1 2">
    <name type="scientific">Gossypium darwinii</name>
    <name type="common">Darwin's cotton</name>
    <name type="synonym">Gossypium barbadense var. darwinii</name>
    <dbReference type="NCBI Taxonomy" id="34276"/>
    <lineage>
        <taxon>Eukaryota</taxon>
        <taxon>Viridiplantae</taxon>
        <taxon>Streptophyta</taxon>
        <taxon>Embryophyta</taxon>
        <taxon>Tracheophyta</taxon>
        <taxon>Spermatophyta</taxon>
        <taxon>Magnoliopsida</taxon>
        <taxon>eudicotyledons</taxon>
        <taxon>Gunneridae</taxon>
        <taxon>Pentapetalae</taxon>
        <taxon>rosids</taxon>
        <taxon>malvids</taxon>
        <taxon>Malvales</taxon>
        <taxon>Malvaceae</taxon>
        <taxon>Malvoideae</taxon>
        <taxon>Gossypium</taxon>
    </lineage>
</organism>
<keyword evidence="2" id="KW-1185">Reference proteome</keyword>
<dbReference type="Proteomes" id="UP000323506">
    <property type="component" value="Chromosome A08"/>
</dbReference>
<proteinExistence type="predicted"/>
<evidence type="ECO:0000313" key="2">
    <source>
        <dbReference type="Proteomes" id="UP000323506"/>
    </source>
</evidence>
<protein>
    <submittedName>
        <fullName evidence="1">Uncharacterized protein</fullName>
    </submittedName>
</protein>
<gene>
    <name evidence="1" type="ORF">ES288_A08G261100v1</name>
</gene>
<dbReference type="AlphaFoldDB" id="A0A5D2FQL0"/>
<evidence type="ECO:0000313" key="1">
    <source>
        <dbReference type="EMBL" id="TYH07773.1"/>
    </source>
</evidence>
<name>A0A5D2FQL0_GOSDA</name>
<sequence>MPIHLHHVGLFEPEGILARNPSSTSISTKKGEEIHGLLARYGVRWHRTEARA</sequence>
<dbReference type="EMBL" id="CM017695">
    <property type="protein sequence ID" value="TYH07773.1"/>
    <property type="molecule type" value="Genomic_DNA"/>
</dbReference>